<dbReference type="EMBL" id="JBHTLN010000001">
    <property type="protein sequence ID" value="MFD1122708.1"/>
    <property type="molecule type" value="Genomic_DNA"/>
</dbReference>
<evidence type="ECO:0000256" key="9">
    <source>
        <dbReference type="ARBA" id="ARBA00023204"/>
    </source>
</evidence>
<keyword evidence="5" id="KW-0227">DNA damage</keyword>
<sequence>MMQIVRLVNETDFDGWRTAARALLAQGVAPETLEWRVGEESNGLFDLPDFVPGTPPGQPCKPGQFSPVPLTEFKVPREFIELCSKAILHSDPTRFALLYRLLWRLKQEPKLLQVSFDPDVAKVQFMIKAVRRDLHKMKAFVRFREIEMENGESEFIAWFEPGHHIVQAAAPFFTGRFTNMRWSILTPEICMHWDGDSLSYGPGASKADAPVDDAGEDLWRSYYRSIFNPARLKVSAMLAQMPKKYWRNLPEAPLIAGLIADSSQRMDNMIIAQPTTPQRKIVKYVAKKTSPVLDPDMNDASHALRMLNERMQASMEFPLAVHSTQAVLGTGIAPASIMLLGEHPGEQEDLAGQPFIGPAGKLLNQALSEAGIQRGEVYVTNALKHYKFKLQGTRRVRMLPGLGDIRTYQPWLQGEIAIVQPRIVVALGTVAAHAITGTALEMEANRGKLFQLQENRQALVTYHPSFVLRSQDEVTKKLRYEKLVADLRLAASIAMAVTY</sequence>
<keyword evidence="12" id="KW-1185">Reference proteome</keyword>
<gene>
    <name evidence="11" type="ORF">ACFQ2T_09360</name>
</gene>
<protein>
    <recommendedName>
        <fullName evidence="2">Type-4 uracil-DNA glycosylase</fullName>
    </recommendedName>
</protein>
<reference evidence="12" key="1">
    <citation type="journal article" date="2019" name="Int. J. Syst. Evol. Microbiol.">
        <title>The Global Catalogue of Microorganisms (GCM) 10K type strain sequencing project: providing services to taxonomists for standard genome sequencing and annotation.</title>
        <authorList>
            <consortium name="The Broad Institute Genomics Platform"/>
            <consortium name="The Broad Institute Genome Sequencing Center for Infectious Disease"/>
            <person name="Wu L."/>
            <person name="Ma J."/>
        </authorList>
    </citation>
    <scope>NUCLEOTIDE SEQUENCE [LARGE SCALE GENOMIC DNA]</scope>
    <source>
        <strain evidence="12">CCUG 58411</strain>
    </source>
</reference>
<keyword evidence="9" id="KW-0234">DNA repair</keyword>
<dbReference type="Gene3D" id="3.40.470.10">
    <property type="entry name" value="Uracil-DNA glycosylase-like domain"/>
    <property type="match status" value="1"/>
</dbReference>
<evidence type="ECO:0000313" key="12">
    <source>
        <dbReference type="Proteomes" id="UP001597206"/>
    </source>
</evidence>
<evidence type="ECO:0000256" key="5">
    <source>
        <dbReference type="ARBA" id="ARBA00022763"/>
    </source>
</evidence>
<keyword evidence="7" id="KW-0408">Iron</keyword>
<feature type="domain" description="Uracil-DNA glycosylase-like" evidence="10">
    <location>
        <begin position="328"/>
        <end position="488"/>
    </location>
</feature>
<keyword evidence="6" id="KW-0378">Hydrolase</keyword>
<evidence type="ECO:0000256" key="7">
    <source>
        <dbReference type="ARBA" id="ARBA00023004"/>
    </source>
</evidence>
<dbReference type="Pfam" id="PF03167">
    <property type="entry name" value="UDG"/>
    <property type="match status" value="1"/>
</dbReference>
<evidence type="ECO:0000256" key="2">
    <source>
        <dbReference type="ARBA" id="ARBA00019403"/>
    </source>
</evidence>
<dbReference type="InterPro" id="IPR005122">
    <property type="entry name" value="Uracil-DNA_glycosylase-like"/>
</dbReference>
<evidence type="ECO:0000256" key="8">
    <source>
        <dbReference type="ARBA" id="ARBA00023014"/>
    </source>
</evidence>
<name>A0ABW3PDM0_9PROT</name>
<dbReference type="InterPro" id="IPR051536">
    <property type="entry name" value="UDG_Type-4/5"/>
</dbReference>
<dbReference type="InterPro" id="IPR025404">
    <property type="entry name" value="DUF4130"/>
</dbReference>
<evidence type="ECO:0000256" key="4">
    <source>
        <dbReference type="ARBA" id="ARBA00022723"/>
    </source>
</evidence>
<dbReference type="CDD" id="cd10030">
    <property type="entry name" value="UDG-F4_TTUDGA_SPO1dp_like"/>
    <property type="match status" value="1"/>
</dbReference>
<evidence type="ECO:0000256" key="3">
    <source>
        <dbReference type="ARBA" id="ARBA00022485"/>
    </source>
</evidence>
<accession>A0ABW3PDM0</accession>
<dbReference type="NCBIfam" id="TIGR03915">
    <property type="entry name" value="SAM_7_link_chp"/>
    <property type="match status" value="1"/>
</dbReference>
<dbReference type="Pfam" id="PF13566">
    <property type="entry name" value="DUF4130"/>
    <property type="match status" value="1"/>
</dbReference>
<organism evidence="11 12">
    <name type="scientific">Methylophilus flavus</name>
    <dbReference type="NCBI Taxonomy" id="640084"/>
    <lineage>
        <taxon>Bacteria</taxon>
        <taxon>Pseudomonadati</taxon>
        <taxon>Pseudomonadota</taxon>
        <taxon>Betaproteobacteria</taxon>
        <taxon>Nitrosomonadales</taxon>
        <taxon>Methylophilaceae</taxon>
        <taxon>Methylophilus</taxon>
    </lineage>
</organism>
<dbReference type="RefSeq" id="WP_379033537.1">
    <property type="nucleotide sequence ID" value="NZ_JBHTLN010000001.1"/>
</dbReference>
<keyword evidence="4" id="KW-0479">Metal-binding</keyword>
<keyword evidence="3" id="KW-0004">4Fe-4S</keyword>
<dbReference type="InterPro" id="IPR005273">
    <property type="entry name" value="Ura-DNA_glyco_family4"/>
</dbReference>
<evidence type="ECO:0000256" key="6">
    <source>
        <dbReference type="ARBA" id="ARBA00022801"/>
    </source>
</evidence>
<evidence type="ECO:0000256" key="1">
    <source>
        <dbReference type="ARBA" id="ARBA00006521"/>
    </source>
</evidence>
<dbReference type="NCBIfam" id="TIGR03914">
    <property type="entry name" value="UDG_fam_dom"/>
    <property type="match status" value="1"/>
</dbReference>
<comment type="similarity">
    <text evidence="1">Belongs to the uracil-DNA glycosylase (UDG) superfamily. Type 4 (UDGa) family.</text>
</comment>
<proteinExistence type="inferred from homology"/>
<evidence type="ECO:0000313" key="11">
    <source>
        <dbReference type="EMBL" id="MFD1122708.1"/>
    </source>
</evidence>
<dbReference type="PANTHER" id="PTHR33693">
    <property type="entry name" value="TYPE-5 URACIL-DNA GLYCOSYLASE"/>
    <property type="match status" value="1"/>
</dbReference>
<dbReference type="InterPro" id="IPR036895">
    <property type="entry name" value="Uracil-DNA_glycosylase-like_sf"/>
</dbReference>
<evidence type="ECO:0000259" key="10">
    <source>
        <dbReference type="SMART" id="SM00986"/>
    </source>
</evidence>
<dbReference type="SMART" id="SM00987">
    <property type="entry name" value="UreE_C"/>
    <property type="match status" value="1"/>
</dbReference>
<dbReference type="SMART" id="SM00986">
    <property type="entry name" value="UDG"/>
    <property type="match status" value="1"/>
</dbReference>
<dbReference type="SUPFAM" id="SSF52141">
    <property type="entry name" value="Uracil-DNA glycosylase-like"/>
    <property type="match status" value="1"/>
</dbReference>
<dbReference type="PANTHER" id="PTHR33693:SF9">
    <property type="entry name" value="TYPE-4 URACIL-DNA GLYCOSYLASE"/>
    <property type="match status" value="1"/>
</dbReference>
<dbReference type="Proteomes" id="UP001597206">
    <property type="component" value="Unassembled WGS sequence"/>
</dbReference>
<keyword evidence="8" id="KW-0411">Iron-sulfur</keyword>
<dbReference type="InterPro" id="IPR023875">
    <property type="entry name" value="DNA_repair_put"/>
</dbReference>
<comment type="caution">
    <text evidence="11">The sequence shown here is derived from an EMBL/GenBank/DDBJ whole genome shotgun (WGS) entry which is preliminary data.</text>
</comment>